<protein>
    <submittedName>
        <fullName evidence="2">Uncharacterized protein</fullName>
    </submittedName>
</protein>
<feature type="compositionally biased region" description="Polar residues" evidence="1">
    <location>
        <begin position="104"/>
        <end position="114"/>
    </location>
</feature>
<evidence type="ECO:0000313" key="2">
    <source>
        <dbReference type="EnsemblPlants" id="OB02G29540.1"/>
    </source>
</evidence>
<sequence length="172" mass="18983">MHSCAEWSNWMVPGHHLGKEKDGIYQRTAKIRKAPRQAGASHRRRPTGCHGHGLFMYGQSLLHVSGSWAPGSACPRGSLLETLPVHVTSGRQQGRPKRPVVVGPSSQGEQTTVAVSAGPRGGRANRPSARATNPEARYTYCIQYSRSKFNKGVFGWWSRWDGTGSFIFLVIW</sequence>
<feature type="region of interest" description="Disordered" evidence="1">
    <location>
        <begin position="87"/>
        <end position="130"/>
    </location>
</feature>
<keyword evidence="3" id="KW-1185">Reference proteome</keyword>
<organism evidence="2">
    <name type="scientific">Oryza brachyantha</name>
    <name type="common">malo sina</name>
    <dbReference type="NCBI Taxonomy" id="4533"/>
    <lineage>
        <taxon>Eukaryota</taxon>
        <taxon>Viridiplantae</taxon>
        <taxon>Streptophyta</taxon>
        <taxon>Embryophyta</taxon>
        <taxon>Tracheophyta</taxon>
        <taxon>Spermatophyta</taxon>
        <taxon>Magnoliopsida</taxon>
        <taxon>Liliopsida</taxon>
        <taxon>Poales</taxon>
        <taxon>Poaceae</taxon>
        <taxon>BOP clade</taxon>
        <taxon>Oryzoideae</taxon>
        <taxon>Oryzeae</taxon>
        <taxon>Oryzinae</taxon>
        <taxon>Oryza</taxon>
    </lineage>
</organism>
<dbReference type="HOGENOM" id="CLU_1557661_0_0_1"/>
<evidence type="ECO:0000313" key="3">
    <source>
        <dbReference type="Proteomes" id="UP000006038"/>
    </source>
</evidence>
<dbReference type="Proteomes" id="UP000006038">
    <property type="component" value="Unassembled WGS sequence"/>
</dbReference>
<name>J3LE87_ORYBR</name>
<dbReference type="EnsemblPlants" id="OB02G29540.1">
    <property type="protein sequence ID" value="OB02G29540.1"/>
    <property type="gene ID" value="OB02G29540"/>
</dbReference>
<dbReference type="Gramene" id="OB02G29540.1">
    <property type="protein sequence ID" value="OB02G29540.1"/>
    <property type="gene ID" value="OB02G29540"/>
</dbReference>
<reference evidence="2" key="1">
    <citation type="submission" date="2013-04" db="UniProtKB">
        <authorList>
            <consortium name="EnsemblPlants"/>
        </authorList>
    </citation>
    <scope>IDENTIFICATION</scope>
</reference>
<dbReference type="AlphaFoldDB" id="J3LE87"/>
<evidence type="ECO:0000256" key="1">
    <source>
        <dbReference type="SAM" id="MobiDB-lite"/>
    </source>
</evidence>
<proteinExistence type="predicted"/>
<accession>J3LE87</accession>